<dbReference type="KEGG" id="bbes:BESB_016420"/>
<feature type="compositionally biased region" description="Low complexity" evidence="2">
    <location>
        <begin position="671"/>
        <end position="686"/>
    </location>
</feature>
<feature type="region of interest" description="Disordered" evidence="2">
    <location>
        <begin position="671"/>
        <end position="761"/>
    </location>
</feature>
<keyword evidence="1" id="KW-0175">Coiled coil</keyword>
<feature type="coiled-coil region" evidence="1">
    <location>
        <begin position="116"/>
        <end position="178"/>
    </location>
</feature>
<protein>
    <recommendedName>
        <fullName evidence="5">Retrotransposon gag domain-containing protein</fullName>
    </recommendedName>
</protein>
<sequence length="905" mass="98283">MGGEILASADHQGAQESMDGRTCSSKWSPSLVSSGDMLQTTLSRFSVRKLPAGPLPLMDEVAARFMDISPERWENMNSAIEYLNGFFKDESLSWLLVRWLVASHPEQFLPAPYNSYEELLSHVNDTKLAIDEAKEEADRWREAFQQLNSERQLWKRKMKSVEAEVTRLASALNTADEQAAPATSADMAEIPDAADVSIMQDWQTPRSGSQSLRRANSHTPKGWVAQQDEREAVQLSAEKGHQMLSRNSSVQHCKDSKDQVCAELSHPAKPETEVASNAYPLSKLLNAQTNSDNKKAQAAEHTSSTAETSGYFTMSTGNREKGHSASSKSRLNGHAAACSGSGKIAAAVIDNAAAMNVLNRMKDILCRVGGEQQDDGDSALMADQRQERDKAAYSAVKTRPSVASRPSVEVLYVKYQQQNRQSPTEPTCIRSTKHMPPHQLQCPALAGPETLLGAEEISDQISDPPTTMEQLVHLKQRASAKEYATRFMRVYSQGTDVPEDIAIRLFVANLLPGFRAYAHGHRPETLAGAIRLAYRIENFLKNESQYLNDQEQAFAVASSPCEGQENKERRGRYNMSSHGRRGTPPVHVGTDSAGTSQHVRTETDIHSPVDTVTRTRKRRGSEKLSLPCLLGSAPDVTRSPDKDCPVTCHISSNNHDRGGMSPLREAILREASSAASRKAAMTRSATLGSGKEGNPAELTFSGAQPLPTSTPRELSGSAIVESSRPSNSCRHYQHRSIPESNGERISEGTERQRRVGKTATPISSNKAAAAAAVAAATAAAVVSLTSITGETESQLEGPAFYSIGGSATARNQRTEKPLCPVPESDHVSQGSGSPGYGCSVKSPANCTAATDSFGNWSHEHQWSHKEKRSDDAIKCGKPTPTAKGSGGRKSFCGWPGFSKKSKERE</sequence>
<dbReference type="EMBL" id="NWUJ01000011">
    <property type="protein sequence ID" value="PFH32324.1"/>
    <property type="molecule type" value="Genomic_DNA"/>
</dbReference>
<dbReference type="VEuPathDB" id="ToxoDB:BESB_016420"/>
<comment type="caution">
    <text evidence="3">The sequence shown here is derived from an EMBL/GenBank/DDBJ whole genome shotgun (WGS) entry which is preliminary data.</text>
</comment>
<feature type="region of interest" description="Disordered" evidence="2">
    <location>
        <begin position="857"/>
        <end position="905"/>
    </location>
</feature>
<feature type="compositionally biased region" description="Basic and acidic residues" evidence="2">
    <location>
        <begin position="857"/>
        <end position="874"/>
    </location>
</feature>
<dbReference type="AlphaFoldDB" id="A0A2A9M540"/>
<organism evidence="3 4">
    <name type="scientific">Besnoitia besnoiti</name>
    <name type="common">Apicomplexan protozoan</name>
    <dbReference type="NCBI Taxonomy" id="94643"/>
    <lineage>
        <taxon>Eukaryota</taxon>
        <taxon>Sar</taxon>
        <taxon>Alveolata</taxon>
        <taxon>Apicomplexa</taxon>
        <taxon>Conoidasida</taxon>
        <taxon>Coccidia</taxon>
        <taxon>Eucoccidiorida</taxon>
        <taxon>Eimeriorina</taxon>
        <taxon>Sarcocystidae</taxon>
        <taxon>Besnoitia</taxon>
    </lineage>
</organism>
<dbReference type="GeneID" id="40306703"/>
<dbReference type="RefSeq" id="XP_029216333.1">
    <property type="nucleotide sequence ID" value="XM_029360357.1"/>
</dbReference>
<feature type="region of interest" description="Disordered" evidence="2">
    <location>
        <begin position="1"/>
        <end position="30"/>
    </location>
</feature>
<feature type="compositionally biased region" description="Basic and acidic residues" evidence="2">
    <location>
        <begin position="741"/>
        <end position="753"/>
    </location>
</feature>
<gene>
    <name evidence="3" type="ORF">BESB_016420</name>
</gene>
<evidence type="ECO:0000313" key="3">
    <source>
        <dbReference type="EMBL" id="PFH32324.1"/>
    </source>
</evidence>
<keyword evidence="4" id="KW-1185">Reference proteome</keyword>
<feature type="compositionally biased region" description="Polar residues" evidence="2">
    <location>
        <begin position="300"/>
        <end position="317"/>
    </location>
</feature>
<feature type="region of interest" description="Disordered" evidence="2">
    <location>
        <begin position="290"/>
        <end position="334"/>
    </location>
</feature>
<feature type="region of interest" description="Disordered" evidence="2">
    <location>
        <begin position="558"/>
        <end position="599"/>
    </location>
</feature>
<dbReference type="Proteomes" id="UP000224006">
    <property type="component" value="Chromosome X"/>
</dbReference>
<feature type="region of interest" description="Disordered" evidence="2">
    <location>
        <begin position="203"/>
        <end position="225"/>
    </location>
</feature>
<accession>A0A2A9M540</accession>
<evidence type="ECO:0000256" key="1">
    <source>
        <dbReference type="SAM" id="Coils"/>
    </source>
</evidence>
<proteinExistence type="predicted"/>
<evidence type="ECO:0000313" key="4">
    <source>
        <dbReference type="Proteomes" id="UP000224006"/>
    </source>
</evidence>
<evidence type="ECO:0000256" key="2">
    <source>
        <dbReference type="SAM" id="MobiDB-lite"/>
    </source>
</evidence>
<dbReference type="OrthoDB" id="686606at2759"/>
<reference evidence="3 4" key="1">
    <citation type="submission" date="2017-09" db="EMBL/GenBank/DDBJ databases">
        <title>Genome sequencing of Besnoitia besnoiti strain Bb-Ger1.</title>
        <authorList>
            <person name="Schares G."/>
            <person name="Venepally P."/>
            <person name="Lorenzi H.A."/>
        </authorList>
    </citation>
    <scope>NUCLEOTIDE SEQUENCE [LARGE SCALE GENOMIC DNA]</scope>
    <source>
        <strain evidence="3 4">Bb-Ger1</strain>
    </source>
</reference>
<name>A0A2A9M540_BESBE</name>
<feature type="region of interest" description="Disordered" evidence="2">
    <location>
        <begin position="811"/>
        <end position="835"/>
    </location>
</feature>
<feature type="compositionally biased region" description="Polar residues" evidence="2">
    <location>
        <begin position="203"/>
        <end position="219"/>
    </location>
</feature>
<evidence type="ECO:0008006" key="5">
    <source>
        <dbReference type="Google" id="ProtNLM"/>
    </source>
</evidence>